<sequence length="101" mass="11648">MINKVKEILANAIRSHSLVLVLYHQQWRVVEPYLIGILGGHEHLHCFQIAGGSVSGGIPQWRNLRLDDIKQLEIIPSSYFEIRDSYHPKNANYMPIEEQIT</sequence>
<evidence type="ECO:0000313" key="1">
    <source>
        <dbReference type="EMBL" id="KTD18418.1"/>
    </source>
</evidence>
<dbReference type="Proteomes" id="UP000055035">
    <property type="component" value="Unassembled WGS sequence"/>
</dbReference>
<dbReference type="EMBL" id="LNYJ01000011">
    <property type="protein sequence ID" value="KTD18418.1"/>
    <property type="molecule type" value="Genomic_DNA"/>
</dbReference>
<dbReference type="PATRIC" id="fig|456.5.peg.2919"/>
<comment type="caution">
    <text evidence="1">The sequence shown here is derived from an EMBL/GenBank/DDBJ whole genome shotgun (WGS) entry which is preliminary data.</text>
</comment>
<accession>A0A0W0VEA3</accession>
<name>A0A0W0VEA3_9GAMM</name>
<proteinExistence type="predicted"/>
<reference evidence="1 2" key="1">
    <citation type="submission" date="2015-11" db="EMBL/GenBank/DDBJ databases">
        <title>Genomic analysis of 38 Legionella species identifies large and diverse effector repertoires.</title>
        <authorList>
            <person name="Burstein D."/>
            <person name="Amaro F."/>
            <person name="Zusman T."/>
            <person name="Lifshitz Z."/>
            <person name="Cohen O."/>
            <person name="Gilbert J.A."/>
            <person name="Pupko T."/>
            <person name="Shuman H.A."/>
            <person name="Segal G."/>
        </authorList>
    </citation>
    <scope>NUCLEOTIDE SEQUENCE [LARGE SCALE GENOMIC DNA]</scope>
    <source>
        <strain evidence="1 2">BL-540</strain>
    </source>
</reference>
<gene>
    <name evidence="1" type="ORF">Ljor_2724</name>
</gene>
<dbReference type="OrthoDB" id="6058654at2"/>
<evidence type="ECO:0008006" key="3">
    <source>
        <dbReference type="Google" id="ProtNLM"/>
    </source>
</evidence>
<evidence type="ECO:0000313" key="2">
    <source>
        <dbReference type="Proteomes" id="UP000055035"/>
    </source>
</evidence>
<keyword evidence="2" id="KW-1185">Reference proteome</keyword>
<protein>
    <recommendedName>
        <fullName evidence="3">WYL domain-containing protein</fullName>
    </recommendedName>
</protein>
<dbReference type="AlphaFoldDB" id="A0A0W0VEA3"/>
<dbReference type="RefSeq" id="WP_058472080.1">
    <property type="nucleotide sequence ID" value="NZ_CAAAIC010000005.1"/>
</dbReference>
<organism evidence="1 2">
    <name type="scientific">Legionella jordanis</name>
    <dbReference type="NCBI Taxonomy" id="456"/>
    <lineage>
        <taxon>Bacteria</taxon>
        <taxon>Pseudomonadati</taxon>
        <taxon>Pseudomonadota</taxon>
        <taxon>Gammaproteobacteria</taxon>
        <taxon>Legionellales</taxon>
        <taxon>Legionellaceae</taxon>
        <taxon>Legionella</taxon>
    </lineage>
</organism>